<dbReference type="Pfam" id="PF14501">
    <property type="entry name" value="HATPase_c_5"/>
    <property type="match status" value="1"/>
</dbReference>
<evidence type="ECO:0000256" key="1">
    <source>
        <dbReference type="SAM" id="Phobius"/>
    </source>
</evidence>
<evidence type="ECO:0000259" key="2">
    <source>
        <dbReference type="Pfam" id="PF14501"/>
    </source>
</evidence>
<dbReference type="Proteomes" id="UP000322622">
    <property type="component" value="Plasmid pSAL813"/>
</dbReference>
<dbReference type="EMBL" id="CP040803">
    <property type="protein sequence ID" value="QEM31480.1"/>
    <property type="molecule type" value="Genomic_DNA"/>
</dbReference>
<dbReference type="InterPro" id="IPR032834">
    <property type="entry name" value="NatK-like_C"/>
</dbReference>
<feature type="transmembrane region" description="Helical" evidence="1">
    <location>
        <begin position="31"/>
        <end position="56"/>
    </location>
</feature>
<dbReference type="PANTHER" id="PTHR40448">
    <property type="entry name" value="TWO-COMPONENT SENSOR HISTIDINE KINASE"/>
    <property type="match status" value="1"/>
</dbReference>
<geneLocation type="plasmid" evidence="4">
    <name>psal813</name>
</geneLocation>
<name>A0AB37CM08_STRSL</name>
<organism evidence="3 4">
    <name type="scientific">Streptococcus salivarius</name>
    <dbReference type="NCBI Taxonomy" id="1304"/>
    <lineage>
        <taxon>Bacteria</taxon>
        <taxon>Bacillati</taxon>
        <taxon>Bacillota</taxon>
        <taxon>Bacilli</taxon>
        <taxon>Lactobacillales</taxon>
        <taxon>Streptococcaceae</taxon>
        <taxon>Streptococcus</taxon>
    </lineage>
</organism>
<feature type="transmembrane region" description="Helical" evidence="1">
    <location>
        <begin position="77"/>
        <end position="99"/>
    </location>
</feature>
<keyword evidence="1" id="KW-0472">Membrane</keyword>
<gene>
    <name evidence="3" type="ORF">FHI56_00315</name>
</gene>
<dbReference type="SUPFAM" id="SSF55874">
    <property type="entry name" value="ATPase domain of HSP90 chaperone/DNA topoisomerase II/histidine kinase"/>
    <property type="match status" value="1"/>
</dbReference>
<dbReference type="GO" id="GO:0042802">
    <property type="term" value="F:identical protein binding"/>
    <property type="evidence" value="ECO:0007669"/>
    <property type="project" value="TreeGrafter"/>
</dbReference>
<dbReference type="AlphaFoldDB" id="A0AB37CM08"/>
<keyword evidence="1" id="KW-0812">Transmembrane</keyword>
<feature type="transmembrane region" description="Helical" evidence="1">
    <location>
        <begin position="111"/>
        <end position="130"/>
    </location>
</feature>
<reference evidence="3 4" key="1">
    <citation type="submission" date="2019-06" db="EMBL/GenBank/DDBJ databases">
        <title>Complete genome sequence of Streptococcus salivarius LAB813.</title>
        <authorList>
            <person name="Levesque C.M."/>
            <person name="Gong S.-G."/>
            <person name="Dufour D."/>
            <person name="Barbour A."/>
        </authorList>
    </citation>
    <scope>NUCLEOTIDE SEQUENCE [LARGE SCALE GENOMIC DNA]</scope>
    <source>
        <strain evidence="3 4">LAB813</strain>
        <plasmid evidence="4">psal813</plasmid>
    </source>
</reference>
<evidence type="ECO:0000313" key="4">
    <source>
        <dbReference type="Proteomes" id="UP000322622"/>
    </source>
</evidence>
<dbReference type="PANTHER" id="PTHR40448:SF1">
    <property type="entry name" value="TWO-COMPONENT SENSOR HISTIDINE KINASE"/>
    <property type="match status" value="1"/>
</dbReference>
<proteinExistence type="predicted"/>
<feature type="domain" description="Sensor histidine kinase NatK-like C-terminal" evidence="2">
    <location>
        <begin position="330"/>
        <end position="433"/>
    </location>
</feature>
<keyword evidence="1" id="KW-1133">Transmembrane helix</keyword>
<protein>
    <submittedName>
        <fullName evidence="3">GHKL domain-containing protein</fullName>
    </submittedName>
</protein>
<sequence>MEMLFEHLTFVAHIIVVLLLYQHISGNKFKWYWFIIFPITFRILFLLVPPLAYFAYIFFLPVYSLYRNKYGSRLLDVFYSFYPIVVESLIGRVLAFYLFPILGFNQVMINTHYWINFIIEVSIYPLYFYFTKFVKIDFYNLQKGVKKNYLSRYFVLMNVSMFFYIILLQVLVIGEGFIPNAVEHREHLVGIYVVIFFVMLIYLNSTLTEKLELELLYQKNKQLEELSVYSKHVESLYNEIRSFRHDYINVLTSIQEGIELKDIEAIQEVYDNVLSKTKENFSNSKYDFANLSNITNTAIKSVVSAKLLEAQSKNVEVHIEVESLVSLSNMDALDIITILSILLDNAIEAACLAEKPCLTLAIFQEKDSDIIVVENSIREEKINISKIFDLGYSSKGENRGIGLSNVHDILDKYPAAFIKTSSRKHLFRQTIEIKRVC</sequence>
<feature type="transmembrane region" description="Helical" evidence="1">
    <location>
        <begin position="7"/>
        <end position="25"/>
    </location>
</feature>
<accession>A0AB37CM08</accession>
<dbReference type="RefSeq" id="WP_070437580.1">
    <property type="nucleotide sequence ID" value="NZ_CP040803.1"/>
</dbReference>
<evidence type="ECO:0000313" key="3">
    <source>
        <dbReference type="EMBL" id="QEM31480.1"/>
    </source>
</evidence>
<dbReference type="InterPro" id="IPR036890">
    <property type="entry name" value="HATPase_C_sf"/>
</dbReference>
<dbReference type="Gene3D" id="3.30.565.10">
    <property type="entry name" value="Histidine kinase-like ATPase, C-terminal domain"/>
    <property type="match status" value="1"/>
</dbReference>
<feature type="transmembrane region" description="Helical" evidence="1">
    <location>
        <begin position="186"/>
        <end position="203"/>
    </location>
</feature>
<feature type="transmembrane region" description="Helical" evidence="1">
    <location>
        <begin position="150"/>
        <end position="174"/>
    </location>
</feature>
<keyword evidence="3" id="KW-0614">Plasmid</keyword>